<protein>
    <submittedName>
        <fullName evidence="2">Hemerythrin HHE cation binding domain protein</fullName>
    </submittedName>
</protein>
<dbReference type="KEGG" id="tgr:Tgr7_3136"/>
<dbReference type="STRING" id="396588.Tgr7_3136"/>
<dbReference type="Proteomes" id="UP000002383">
    <property type="component" value="Chromosome"/>
</dbReference>
<evidence type="ECO:0000313" key="3">
    <source>
        <dbReference type="Proteomes" id="UP000002383"/>
    </source>
</evidence>
<accession>B8GQI1</accession>
<evidence type="ECO:0000313" key="2">
    <source>
        <dbReference type="EMBL" id="ACL74205.1"/>
    </source>
</evidence>
<dbReference type="Gene3D" id="1.20.120.520">
    <property type="entry name" value="nmb1532 protein domain like"/>
    <property type="match status" value="1"/>
</dbReference>
<dbReference type="EMBL" id="CP001339">
    <property type="protein sequence ID" value="ACL74205.1"/>
    <property type="molecule type" value="Genomic_DNA"/>
</dbReference>
<sequence>MIIKDNQINPYHTSTMKSFFKPPAPGFDDPLGMLHACHERILERLETLERLPEHLSRRGADPDARHAAERILNYFDRAAPHHHADEDTDLFPLLLGCRDRAEWDTRLPLWLEQLSAEHPGLERGWATLRPRLEAVIRGDNDAMPRAVEWIASTRRHLDLEEEHVLPLARRLLNADELRSLGRAMASRRDVALSHG</sequence>
<dbReference type="HOGENOM" id="CLU_113668_0_0_6"/>
<dbReference type="eggNOG" id="COG3945">
    <property type="taxonomic scope" value="Bacteria"/>
</dbReference>
<dbReference type="Pfam" id="PF01814">
    <property type="entry name" value="Hemerythrin"/>
    <property type="match status" value="1"/>
</dbReference>
<organism evidence="2 3">
    <name type="scientific">Thioalkalivibrio sulfidiphilus (strain HL-EbGR7)</name>
    <dbReference type="NCBI Taxonomy" id="396588"/>
    <lineage>
        <taxon>Bacteria</taxon>
        <taxon>Pseudomonadati</taxon>
        <taxon>Pseudomonadota</taxon>
        <taxon>Gammaproteobacteria</taxon>
        <taxon>Chromatiales</taxon>
        <taxon>Ectothiorhodospiraceae</taxon>
        <taxon>Thioalkalivibrio</taxon>
    </lineage>
</organism>
<keyword evidence="3" id="KW-1185">Reference proteome</keyword>
<evidence type="ECO:0000259" key="1">
    <source>
        <dbReference type="Pfam" id="PF01814"/>
    </source>
</evidence>
<name>B8GQI1_THISH</name>
<feature type="domain" description="Hemerythrin-like" evidence="1">
    <location>
        <begin position="30"/>
        <end position="168"/>
    </location>
</feature>
<dbReference type="AlphaFoldDB" id="B8GQI1"/>
<reference evidence="2 3" key="1">
    <citation type="journal article" date="2011" name="Stand. Genomic Sci.">
        <title>Complete genome sequence of 'Thioalkalivibrio sulfidophilus' HL-EbGr7.</title>
        <authorList>
            <person name="Muyzer G."/>
            <person name="Sorokin D.Y."/>
            <person name="Mavromatis K."/>
            <person name="Lapidus A."/>
            <person name="Clum A."/>
            <person name="Ivanova N."/>
            <person name="Pati A."/>
            <person name="d'Haeseleer P."/>
            <person name="Woyke T."/>
            <person name="Kyrpides N.C."/>
        </authorList>
    </citation>
    <scope>NUCLEOTIDE SEQUENCE [LARGE SCALE GENOMIC DNA]</scope>
    <source>
        <strain evidence="2 3">HL-EbGR7</strain>
    </source>
</reference>
<gene>
    <name evidence="2" type="ordered locus">Tgr7_3136</name>
</gene>
<dbReference type="InterPro" id="IPR012312">
    <property type="entry name" value="Hemerythrin-like"/>
</dbReference>
<proteinExistence type="predicted"/>